<feature type="domain" description="Olduvai" evidence="2">
    <location>
        <begin position="166"/>
        <end position="238"/>
    </location>
</feature>
<feature type="coiled-coil region" evidence="1">
    <location>
        <begin position="7"/>
        <end position="34"/>
    </location>
</feature>
<evidence type="ECO:0000256" key="1">
    <source>
        <dbReference type="SAM" id="Coils"/>
    </source>
</evidence>
<dbReference type="PANTHER" id="PTHR46501:SF2">
    <property type="entry name" value="MYOMEGALIN"/>
    <property type="match status" value="1"/>
</dbReference>
<protein>
    <recommendedName>
        <fullName evidence="2">Olduvai domain-containing protein</fullName>
    </recommendedName>
</protein>
<reference evidence="4" key="1">
    <citation type="submission" date="2016-06" db="EMBL/GenBank/DDBJ databases">
        <title>De novo assembly and RNA-Seq shows season-dependent expression and editing in black bear kidneys.</title>
        <authorList>
            <person name="Korstanje R."/>
            <person name="Srivastava A."/>
            <person name="Sarsani V.K."/>
            <person name="Sheehan S.M."/>
            <person name="Seger R.L."/>
            <person name="Barter M.E."/>
            <person name="Lindqvist C."/>
            <person name="Brody L.C."/>
            <person name="Mullikin J.C."/>
        </authorList>
    </citation>
    <scope>NUCLEOTIDE SEQUENCE [LARGE SCALE GENOMIC DNA]</scope>
</reference>
<dbReference type="GeneTree" id="ENSGT00950000183190"/>
<evidence type="ECO:0000313" key="4">
    <source>
        <dbReference type="Proteomes" id="UP000291022"/>
    </source>
</evidence>
<dbReference type="Pfam" id="PF06758">
    <property type="entry name" value="Olduvai"/>
    <property type="match status" value="1"/>
</dbReference>
<reference evidence="3" key="3">
    <citation type="submission" date="2025-09" db="UniProtKB">
        <authorList>
            <consortium name="Ensembl"/>
        </authorList>
    </citation>
    <scope>IDENTIFICATION</scope>
</reference>
<dbReference type="SMART" id="SM01148">
    <property type="entry name" value="DUF1220"/>
    <property type="match status" value="1"/>
</dbReference>
<dbReference type="InterPro" id="IPR052593">
    <property type="entry name" value="MT-associated_AKAP9-binding"/>
</dbReference>
<dbReference type="GO" id="GO:0007098">
    <property type="term" value="P:centrosome cycle"/>
    <property type="evidence" value="ECO:0007669"/>
    <property type="project" value="TreeGrafter"/>
</dbReference>
<dbReference type="GO" id="GO:0060090">
    <property type="term" value="F:molecular adaptor activity"/>
    <property type="evidence" value="ECO:0007669"/>
    <property type="project" value="TreeGrafter"/>
</dbReference>
<dbReference type="OMA" id="CEMHLSI"/>
<dbReference type="GO" id="GO:0090063">
    <property type="term" value="P:positive regulation of microtubule nucleation"/>
    <property type="evidence" value="ECO:0007669"/>
    <property type="project" value="TreeGrafter"/>
</dbReference>
<accession>A0A452QAX9</accession>
<dbReference type="Proteomes" id="UP000291022">
    <property type="component" value="Unassembled WGS sequence"/>
</dbReference>
<dbReference type="PROSITE" id="PS51316">
    <property type="entry name" value="ODV"/>
    <property type="match status" value="1"/>
</dbReference>
<dbReference type="GO" id="GO:0005794">
    <property type="term" value="C:Golgi apparatus"/>
    <property type="evidence" value="ECO:0007669"/>
    <property type="project" value="TreeGrafter"/>
</dbReference>
<evidence type="ECO:0000259" key="2">
    <source>
        <dbReference type="PROSITE" id="PS51316"/>
    </source>
</evidence>
<dbReference type="AlphaFoldDB" id="A0A452QAX9"/>
<evidence type="ECO:0000313" key="3">
    <source>
        <dbReference type="Ensembl" id="ENSUAMP00000001603.1"/>
    </source>
</evidence>
<keyword evidence="1" id="KW-0175">Coiled coil</keyword>
<dbReference type="Ensembl" id="ENSUAMT00000001843.1">
    <property type="protein sequence ID" value="ENSUAMP00000001603.1"/>
    <property type="gene ID" value="ENSUAMG00000001510.1"/>
</dbReference>
<organism evidence="3 4">
    <name type="scientific">Ursus americanus</name>
    <name type="common">American black bear</name>
    <name type="synonym">Euarctos americanus</name>
    <dbReference type="NCBI Taxonomy" id="9643"/>
    <lineage>
        <taxon>Eukaryota</taxon>
        <taxon>Metazoa</taxon>
        <taxon>Chordata</taxon>
        <taxon>Craniata</taxon>
        <taxon>Vertebrata</taxon>
        <taxon>Euteleostomi</taxon>
        <taxon>Mammalia</taxon>
        <taxon>Eutheria</taxon>
        <taxon>Laurasiatheria</taxon>
        <taxon>Carnivora</taxon>
        <taxon>Caniformia</taxon>
        <taxon>Ursidae</taxon>
        <taxon>Ursus</taxon>
    </lineage>
</organism>
<proteinExistence type="predicted"/>
<reference evidence="3" key="2">
    <citation type="submission" date="2025-08" db="UniProtKB">
        <authorList>
            <consortium name="Ensembl"/>
        </authorList>
    </citation>
    <scope>IDENTIFICATION</scope>
</reference>
<dbReference type="PANTHER" id="PTHR46501">
    <property type="entry name" value="MYOMEGALIN"/>
    <property type="match status" value="1"/>
</dbReference>
<dbReference type="InterPro" id="IPR010630">
    <property type="entry name" value="Olduvai_dom"/>
</dbReference>
<dbReference type="STRING" id="9643.ENSUAMP00000001603"/>
<dbReference type="GO" id="GO:0005813">
    <property type="term" value="C:centrosome"/>
    <property type="evidence" value="ECO:0007669"/>
    <property type="project" value="TreeGrafter"/>
</dbReference>
<dbReference type="GO" id="GO:1903358">
    <property type="term" value="P:regulation of Golgi organization"/>
    <property type="evidence" value="ECO:0007669"/>
    <property type="project" value="TreeGrafter"/>
</dbReference>
<sequence length="257" mass="29153">FSLPGSTKHLRSQLAQCKQRYQDLQEKLLISEATVFAQANQLEKYRDLESLIQRVAQLPKTGVEGKLAEELRSASWPGKYDSLIQDQARELSNLRRKMREGRGICYLLTQHAKDTVKSFEDLLRSNDIDYYLGQSFREQLTQGSQLTERLTSKLSTSKLTIQLWLSRELQEKEKVIEVLQAKLDARSLTPSSSHALSDSQRSPSSSSFLSDELEACSDMDVASEYTHYEEKKALPGHSGSLCFLGGTTFLQAERRLL</sequence>
<name>A0A452QAX9_URSAM</name>
<keyword evidence="4" id="KW-1185">Reference proteome</keyword>